<evidence type="ECO:0000313" key="3">
    <source>
        <dbReference type="Proteomes" id="UP001162164"/>
    </source>
</evidence>
<comment type="caution">
    <text evidence="2">The sequence shown here is derived from an EMBL/GenBank/DDBJ whole genome shotgun (WGS) entry which is preliminary data.</text>
</comment>
<dbReference type="EMBL" id="JAPWTJ010000649">
    <property type="protein sequence ID" value="KAJ8976613.1"/>
    <property type="molecule type" value="Genomic_DNA"/>
</dbReference>
<sequence>MNSTVTQSTGYTPAYLNFARELRTPDDVKHDIRNIALSENFIPEVTPYLIKMADVIKETRDVVEHEQDRRKEYSDKKRRPAPEIQVGDLVWVRTYILSKSSTGTTSKFVPKRDGPYKIFAKKGSASYEICRPDESVPLAKGGIANPQYFQYDVGDDLQRSHSFILNRLRGRSDDPEGESVANKSER</sequence>
<gene>
    <name evidence="2" type="ORF">NQ317_019818</name>
</gene>
<evidence type="ECO:0008006" key="4">
    <source>
        <dbReference type="Google" id="ProtNLM"/>
    </source>
</evidence>
<proteinExistence type="predicted"/>
<feature type="region of interest" description="Disordered" evidence="1">
    <location>
        <begin position="167"/>
        <end position="186"/>
    </location>
</feature>
<keyword evidence="3" id="KW-1185">Reference proteome</keyword>
<dbReference type="Proteomes" id="UP001162164">
    <property type="component" value="Unassembled WGS sequence"/>
</dbReference>
<reference evidence="2" key="1">
    <citation type="journal article" date="2023" name="Insect Mol. Biol.">
        <title>Genome sequencing provides insights into the evolution of gene families encoding plant cell wall-degrading enzymes in longhorned beetles.</title>
        <authorList>
            <person name="Shin N.R."/>
            <person name="Okamura Y."/>
            <person name="Kirsch R."/>
            <person name="Pauchet Y."/>
        </authorList>
    </citation>
    <scope>NUCLEOTIDE SEQUENCE</scope>
    <source>
        <strain evidence="2">MMC_N1</strain>
    </source>
</reference>
<protein>
    <recommendedName>
        <fullName evidence="4">Polyprotein</fullName>
    </recommendedName>
</protein>
<name>A0ABQ9JG68_9CUCU</name>
<accession>A0ABQ9JG68</accession>
<organism evidence="2 3">
    <name type="scientific">Molorchus minor</name>
    <dbReference type="NCBI Taxonomy" id="1323400"/>
    <lineage>
        <taxon>Eukaryota</taxon>
        <taxon>Metazoa</taxon>
        <taxon>Ecdysozoa</taxon>
        <taxon>Arthropoda</taxon>
        <taxon>Hexapoda</taxon>
        <taxon>Insecta</taxon>
        <taxon>Pterygota</taxon>
        <taxon>Neoptera</taxon>
        <taxon>Endopterygota</taxon>
        <taxon>Coleoptera</taxon>
        <taxon>Polyphaga</taxon>
        <taxon>Cucujiformia</taxon>
        <taxon>Chrysomeloidea</taxon>
        <taxon>Cerambycidae</taxon>
        <taxon>Lamiinae</taxon>
        <taxon>Monochamini</taxon>
        <taxon>Molorchus</taxon>
    </lineage>
</organism>
<evidence type="ECO:0000313" key="2">
    <source>
        <dbReference type="EMBL" id="KAJ8976613.1"/>
    </source>
</evidence>
<evidence type="ECO:0000256" key="1">
    <source>
        <dbReference type="SAM" id="MobiDB-lite"/>
    </source>
</evidence>